<proteinExistence type="inferred from homology"/>
<gene>
    <name evidence="8" type="ORF">E1269_23790</name>
</gene>
<dbReference type="InterPro" id="IPR012970">
    <property type="entry name" value="Lyase_8_alpha_N"/>
</dbReference>
<dbReference type="GO" id="GO:0030246">
    <property type="term" value="F:carbohydrate binding"/>
    <property type="evidence" value="ECO:0007669"/>
    <property type="project" value="InterPro"/>
</dbReference>
<dbReference type="InterPro" id="IPR038970">
    <property type="entry name" value="Lyase_8"/>
</dbReference>
<comment type="similarity">
    <text evidence="1">Belongs to the polysaccharide lyase 8 family.</text>
</comment>
<accession>A0A4R5CTH5</accession>
<name>A0A4R5CTH5_9ACTN</name>
<dbReference type="EMBL" id="SMKZ01000044">
    <property type="protein sequence ID" value="TDE01013.1"/>
    <property type="molecule type" value="Genomic_DNA"/>
</dbReference>
<evidence type="ECO:0000259" key="6">
    <source>
        <dbReference type="Pfam" id="PF02884"/>
    </source>
</evidence>
<dbReference type="OrthoDB" id="6636047at2"/>
<dbReference type="SUPFAM" id="SSF48230">
    <property type="entry name" value="Chondroitin AC/alginate lyase"/>
    <property type="match status" value="1"/>
</dbReference>
<dbReference type="GO" id="GO:0005975">
    <property type="term" value="P:carbohydrate metabolic process"/>
    <property type="evidence" value="ECO:0007669"/>
    <property type="project" value="InterPro"/>
</dbReference>
<feature type="active site" evidence="4">
    <location>
        <position position="243"/>
    </location>
</feature>
<dbReference type="Gene3D" id="2.60.220.10">
    <property type="entry name" value="Polysaccharide lyase family 8-like, C-terminal"/>
    <property type="match status" value="1"/>
</dbReference>
<dbReference type="SUPFAM" id="SSF49863">
    <property type="entry name" value="Hyaluronate lyase-like, C-terminal domain"/>
    <property type="match status" value="1"/>
</dbReference>
<dbReference type="Proteomes" id="UP000294739">
    <property type="component" value="Unassembled WGS sequence"/>
</dbReference>
<feature type="non-terminal residue" evidence="8">
    <location>
        <position position="1"/>
    </location>
</feature>
<feature type="active site" evidence="4">
    <location>
        <position position="252"/>
    </location>
</feature>
<dbReference type="InterPro" id="IPR014718">
    <property type="entry name" value="GH-type_carb-bd"/>
</dbReference>
<dbReference type="AlphaFoldDB" id="A0A4R5CTH5"/>
<keyword evidence="9" id="KW-1185">Reference proteome</keyword>
<feature type="domain" description="Polysaccharide lyase 8 N-terminal alpha-helical" evidence="7">
    <location>
        <begin position="25"/>
        <end position="342"/>
    </location>
</feature>
<dbReference type="InterPro" id="IPR011013">
    <property type="entry name" value="Gal_mutarotase_sf_dom"/>
</dbReference>
<evidence type="ECO:0000256" key="1">
    <source>
        <dbReference type="ARBA" id="ARBA00006699"/>
    </source>
</evidence>
<dbReference type="GO" id="GO:0005576">
    <property type="term" value="C:extracellular region"/>
    <property type="evidence" value="ECO:0007669"/>
    <property type="project" value="InterPro"/>
</dbReference>
<keyword evidence="2" id="KW-0732">Signal</keyword>
<feature type="domain" description="Polysaccharide lyase family 8 C-terminal" evidence="6">
    <location>
        <begin position="664"/>
        <end position="729"/>
    </location>
</feature>
<dbReference type="Pfam" id="PF02278">
    <property type="entry name" value="Lyase_8"/>
    <property type="match status" value="1"/>
</dbReference>
<evidence type="ECO:0000313" key="8">
    <source>
        <dbReference type="EMBL" id="TDE01013.1"/>
    </source>
</evidence>
<evidence type="ECO:0000256" key="4">
    <source>
        <dbReference type="PIRSR" id="PIRSR638970-1"/>
    </source>
</evidence>
<reference evidence="8 9" key="1">
    <citation type="submission" date="2019-03" db="EMBL/GenBank/DDBJ databases">
        <title>Draft genome sequences of novel Actinobacteria.</title>
        <authorList>
            <person name="Sahin N."/>
            <person name="Ay H."/>
            <person name="Saygin H."/>
        </authorList>
    </citation>
    <scope>NUCLEOTIDE SEQUENCE [LARGE SCALE GENOMIC DNA]</scope>
    <source>
        <strain evidence="8 9">5K138</strain>
    </source>
</reference>
<feature type="domain" description="Polysaccharide lyase family 8 central" evidence="5">
    <location>
        <begin position="383"/>
        <end position="648"/>
    </location>
</feature>
<evidence type="ECO:0000259" key="7">
    <source>
        <dbReference type="Pfam" id="PF08124"/>
    </source>
</evidence>
<dbReference type="InterPro" id="IPR004103">
    <property type="entry name" value="Lyase_8_C"/>
</dbReference>
<dbReference type="InterPro" id="IPR011071">
    <property type="entry name" value="Lyase_8-like_C"/>
</dbReference>
<dbReference type="RefSeq" id="WP_131899248.1">
    <property type="nucleotide sequence ID" value="NZ_SMKZ01000044.1"/>
</dbReference>
<dbReference type="InParanoid" id="A0A4R5CTH5"/>
<dbReference type="Gene3D" id="2.70.98.10">
    <property type="match status" value="1"/>
</dbReference>
<dbReference type="Pfam" id="PF08124">
    <property type="entry name" value="Lyase_8_N"/>
    <property type="match status" value="1"/>
</dbReference>
<dbReference type="SUPFAM" id="SSF74650">
    <property type="entry name" value="Galactose mutarotase-like"/>
    <property type="match status" value="1"/>
</dbReference>
<dbReference type="GO" id="GO:0016837">
    <property type="term" value="F:carbon-oxygen lyase activity, acting on polysaccharides"/>
    <property type="evidence" value="ECO:0007669"/>
    <property type="project" value="UniProtKB-ARBA"/>
</dbReference>
<dbReference type="InterPro" id="IPR008929">
    <property type="entry name" value="Chondroitin_lyas"/>
</dbReference>
<dbReference type="CDD" id="cd01083">
    <property type="entry name" value="GAG_Lyase"/>
    <property type="match status" value="1"/>
</dbReference>
<protein>
    <recommendedName>
        <fullName evidence="10">Hyaluronate lyase</fullName>
    </recommendedName>
</protein>
<organism evidence="8 9">
    <name type="scientific">Jiangella asiatica</name>
    <dbReference type="NCBI Taxonomy" id="2530372"/>
    <lineage>
        <taxon>Bacteria</taxon>
        <taxon>Bacillati</taxon>
        <taxon>Actinomycetota</taxon>
        <taxon>Actinomycetes</taxon>
        <taxon>Jiangellales</taxon>
        <taxon>Jiangellaceae</taxon>
        <taxon>Jiangella</taxon>
    </lineage>
</organism>
<sequence>FSIFSPRTARAADEFELIRTRYVELLVGPADADTSHPDIARTLQSMTETTDALWAAVVQGAGRDRVFADQPLVDITDSRPIQTTALSLASMAKSWAAAGSVHQHDPELGRVIVDALQTLHDLQYNVDTLEFNSWYHFEIGAPRGILEAASLLAVMVPDQLRADLAAAVAHFVPDPKYNYPPYDDRHKLSTGSNRLDLCQNVLVAAAMTDDAERVQLASGGVADAIALTTSGDGIYADGSLIAHTNVPYTGTYGRALVTSSSYILAMLGGTQWDLDPAQVNPFRQSIVRTFVPWTSEALTMPPVCGRAVGRDNTTSVWLMGSILTLAEGAPEEYAREWQGYVKGWLEKATAVNYFALRPLSEALLAQKLMASDVPALAEEHGPRLFPEMDRILARGDGWCFSLATASTRTKGFETQSDENIKAWHQGSGARYLYLESDQAQYLNWFPTVDPYRMPGTTVDSRRLGPSSGGRGGFAFVGGSQVGGERAPDGFYQHPAYAGWVQQLRSYESDLVARLSWFVLGDSIVCLGAGIRGGGADSSVETILENRAVKSDEMRRWYVNGAAVRESELDGWRASVTGVRTMTLPGTAGFVMLDQPRTVEFLRETRSGAFADLAEGYSSVVHTNAFHTAWLDHGARPDGASFAYLLVPLATPDEVTARERDPGVKILRNDDAVQAVTASGSGFVSANFHDAAAIDAGPMSISGGQESCVSLMRRRDRRMEIAVADASQLSDEQRAVVAFPPGRRPRTVYADPTADVSVDGNELTIVIDSSAADGRSHHVEVEW</sequence>
<keyword evidence="3" id="KW-0456">Lyase</keyword>
<evidence type="ECO:0000256" key="2">
    <source>
        <dbReference type="ARBA" id="ARBA00022729"/>
    </source>
</evidence>
<feature type="active site" evidence="4">
    <location>
        <position position="306"/>
    </location>
</feature>
<dbReference type="Pfam" id="PF02884">
    <property type="entry name" value="Lyase_8_C"/>
    <property type="match status" value="1"/>
</dbReference>
<evidence type="ECO:0000256" key="3">
    <source>
        <dbReference type="ARBA" id="ARBA00023239"/>
    </source>
</evidence>
<evidence type="ECO:0000313" key="9">
    <source>
        <dbReference type="Proteomes" id="UP000294739"/>
    </source>
</evidence>
<evidence type="ECO:0000259" key="5">
    <source>
        <dbReference type="Pfam" id="PF02278"/>
    </source>
</evidence>
<dbReference type="PANTHER" id="PTHR38481:SF1">
    <property type="entry name" value="HYALURONATE LYASE"/>
    <property type="match status" value="1"/>
</dbReference>
<evidence type="ECO:0008006" key="10">
    <source>
        <dbReference type="Google" id="ProtNLM"/>
    </source>
</evidence>
<dbReference type="PANTHER" id="PTHR38481">
    <property type="entry name" value="HYALURONATE LYASE"/>
    <property type="match status" value="1"/>
</dbReference>
<dbReference type="InterPro" id="IPR003159">
    <property type="entry name" value="Lyase_8_central_dom"/>
</dbReference>
<comment type="caution">
    <text evidence="8">The sequence shown here is derived from an EMBL/GenBank/DDBJ whole genome shotgun (WGS) entry which is preliminary data.</text>
</comment>
<dbReference type="Gene3D" id="1.50.10.100">
    <property type="entry name" value="Chondroitin AC/alginate lyase"/>
    <property type="match status" value="1"/>
</dbReference>